<evidence type="ECO:0000256" key="6">
    <source>
        <dbReference type="ARBA" id="ARBA00022824"/>
    </source>
</evidence>
<reference evidence="12 13" key="1">
    <citation type="journal article" date="2013" name="Genome Biol.">
        <title>Genome of Acanthamoeba castellanii highlights extensive lateral gene transfer and early evolution of tyrosine kinase signaling.</title>
        <authorList>
            <person name="Clarke M."/>
            <person name="Lohan A.J."/>
            <person name="Liu B."/>
            <person name="Lagkouvardos I."/>
            <person name="Roy S."/>
            <person name="Zafar N."/>
            <person name="Bertelli C."/>
            <person name="Schilde C."/>
            <person name="Kianianmomeni A."/>
            <person name="Burglin T.R."/>
            <person name="Frech C."/>
            <person name="Turcotte B."/>
            <person name="Kopec K.O."/>
            <person name="Synnott J.M."/>
            <person name="Choo C."/>
            <person name="Paponov I."/>
            <person name="Finkler A."/>
            <person name="Soon Heng Tan C."/>
            <person name="Hutchins A.P."/>
            <person name="Weinmeier T."/>
            <person name="Rattei T."/>
            <person name="Chu J.S."/>
            <person name="Gimenez G."/>
            <person name="Irimia M."/>
            <person name="Rigden D.J."/>
            <person name="Fitzpatrick D.A."/>
            <person name="Lorenzo-Morales J."/>
            <person name="Bateman A."/>
            <person name="Chiu C.H."/>
            <person name="Tang P."/>
            <person name="Hegemann P."/>
            <person name="Fromm H."/>
            <person name="Raoult D."/>
            <person name="Greub G."/>
            <person name="Miranda-Saavedra D."/>
            <person name="Chen N."/>
            <person name="Nash P."/>
            <person name="Ginger M.L."/>
            <person name="Horn M."/>
            <person name="Schaap P."/>
            <person name="Caler L."/>
            <person name="Loftus B."/>
        </authorList>
    </citation>
    <scope>NUCLEOTIDE SEQUENCE [LARGE SCALE GENOMIC DNA]</scope>
    <source>
        <strain evidence="12 13">Neff</strain>
    </source>
</reference>
<dbReference type="OrthoDB" id="264532at2759"/>
<dbReference type="GO" id="GO:0004144">
    <property type="term" value="F:diacylglycerol O-acyltransferase activity"/>
    <property type="evidence" value="ECO:0007669"/>
    <property type="project" value="TreeGrafter"/>
</dbReference>
<sequence length="352" mass="39604">MTTRAIEGNGNGVAATGEVKIRYDAKEQGWLSYMVALVTLAMLVGWFYVIAFIVLVCIYATLVHQSLVAVALLIVLFSSTYWPSQILWQEFIDLPIWKTWCEYFSFTVMQKGKGVSPDRHYIFVEFPHGVFPLGFMLSATIVQKVLTGLRVEGAIASVLFRIPVLAQLCHWPATTGNIHKLLDQGSAGLMAGGIAEIFLSSREHEKVYLKKRKGFVKIALQRGAPLVPIYYFAAAALQISCQVLISLLERVTVLLGNTQLLDFAGGPAMQKVSRSLRMSLLLFYGRWYLPVPYQVPITMVIGEPMEVEQVDNPTDEQINQLHERFVAELHKLFDEYKHKVGGNWHNKQLLVV</sequence>
<evidence type="ECO:0000313" key="13">
    <source>
        <dbReference type="Proteomes" id="UP000011083"/>
    </source>
</evidence>
<evidence type="ECO:0000256" key="9">
    <source>
        <dbReference type="ARBA" id="ARBA00023136"/>
    </source>
</evidence>
<organism evidence="12 13">
    <name type="scientific">Acanthamoeba castellanii (strain ATCC 30010 / Neff)</name>
    <dbReference type="NCBI Taxonomy" id="1257118"/>
    <lineage>
        <taxon>Eukaryota</taxon>
        <taxon>Amoebozoa</taxon>
        <taxon>Discosea</taxon>
        <taxon>Longamoebia</taxon>
        <taxon>Centramoebida</taxon>
        <taxon>Acanthamoebidae</taxon>
        <taxon>Acanthamoeba</taxon>
    </lineage>
</organism>
<dbReference type="RefSeq" id="XP_004352923.1">
    <property type="nucleotide sequence ID" value="XM_004352871.1"/>
</dbReference>
<keyword evidence="7 11" id="KW-1133">Transmembrane helix</keyword>
<accession>L8HDX7</accession>
<dbReference type="InterPro" id="IPR007130">
    <property type="entry name" value="DAGAT"/>
</dbReference>
<feature type="transmembrane region" description="Helical" evidence="11">
    <location>
        <begin position="62"/>
        <end position="82"/>
    </location>
</feature>
<dbReference type="VEuPathDB" id="AmoebaDB:ACA1_069800"/>
<dbReference type="EC" id="2.3.1.-" evidence="11"/>
<gene>
    <name evidence="12" type="ORF">ACA1_069800</name>
</gene>
<proteinExistence type="inferred from homology"/>
<evidence type="ECO:0000256" key="5">
    <source>
        <dbReference type="ARBA" id="ARBA00022692"/>
    </source>
</evidence>
<comment type="subcellular location">
    <subcellularLocation>
        <location evidence="1 11">Endoplasmic reticulum membrane</location>
        <topology evidence="1 11">Multi-pass membrane protein</topology>
    </subcellularLocation>
</comment>
<keyword evidence="5 11" id="KW-0812">Transmembrane</keyword>
<feature type="transmembrane region" description="Helical" evidence="11">
    <location>
        <begin position="30"/>
        <end position="56"/>
    </location>
</feature>
<keyword evidence="9 11" id="KW-0472">Membrane</keyword>
<keyword evidence="10 12" id="KW-0012">Acyltransferase</keyword>
<evidence type="ECO:0000256" key="8">
    <source>
        <dbReference type="ARBA" id="ARBA00023098"/>
    </source>
</evidence>
<evidence type="ECO:0000256" key="3">
    <source>
        <dbReference type="ARBA" id="ARBA00022516"/>
    </source>
</evidence>
<evidence type="ECO:0000256" key="2">
    <source>
        <dbReference type="ARBA" id="ARBA00005420"/>
    </source>
</evidence>
<dbReference type="GO" id="GO:0005789">
    <property type="term" value="C:endoplasmic reticulum membrane"/>
    <property type="evidence" value="ECO:0007669"/>
    <property type="project" value="UniProtKB-SubCell"/>
</dbReference>
<protein>
    <recommendedName>
        <fullName evidence="11">Acyltransferase</fullName>
        <ecNumber evidence="11">2.3.1.-</ecNumber>
    </recommendedName>
</protein>
<dbReference type="PANTHER" id="PTHR12317:SF63">
    <property type="entry name" value="DIACYLGLYCEROL O-ACYLTRANSFERASE 2"/>
    <property type="match status" value="1"/>
</dbReference>
<dbReference type="KEGG" id="acan:ACA1_069800"/>
<dbReference type="AlphaFoldDB" id="L8HDX7"/>
<dbReference type="STRING" id="1257118.L8HDX7"/>
<dbReference type="GO" id="GO:0019432">
    <property type="term" value="P:triglyceride biosynthetic process"/>
    <property type="evidence" value="ECO:0007669"/>
    <property type="project" value="TreeGrafter"/>
</dbReference>
<name>L8HDX7_ACACF</name>
<keyword evidence="4 11" id="KW-0808">Transferase</keyword>
<dbReference type="Pfam" id="PF03982">
    <property type="entry name" value="DAGAT"/>
    <property type="match status" value="2"/>
</dbReference>
<keyword evidence="6 11" id="KW-0256">Endoplasmic reticulum</keyword>
<dbReference type="OMA" id="GTWIRFF"/>
<evidence type="ECO:0000313" key="12">
    <source>
        <dbReference type="EMBL" id="ELR23395.1"/>
    </source>
</evidence>
<keyword evidence="13" id="KW-1185">Reference proteome</keyword>
<evidence type="ECO:0000256" key="7">
    <source>
        <dbReference type="ARBA" id="ARBA00022989"/>
    </source>
</evidence>
<evidence type="ECO:0000256" key="4">
    <source>
        <dbReference type="ARBA" id="ARBA00022679"/>
    </source>
</evidence>
<dbReference type="PANTHER" id="PTHR12317">
    <property type="entry name" value="DIACYLGLYCEROL O-ACYLTRANSFERASE"/>
    <property type="match status" value="1"/>
</dbReference>
<keyword evidence="8" id="KW-0443">Lipid metabolism</keyword>
<comment type="similarity">
    <text evidence="2 11">Belongs to the diacylglycerol acyltransferase family.</text>
</comment>
<evidence type="ECO:0000256" key="10">
    <source>
        <dbReference type="ARBA" id="ARBA00023315"/>
    </source>
</evidence>
<keyword evidence="3" id="KW-0444">Lipid biosynthesis</keyword>
<evidence type="ECO:0000256" key="11">
    <source>
        <dbReference type="RuleBase" id="RU367023"/>
    </source>
</evidence>
<evidence type="ECO:0000256" key="1">
    <source>
        <dbReference type="ARBA" id="ARBA00004477"/>
    </source>
</evidence>
<dbReference type="Proteomes" id="UP000011083">
    <property type="component" value="Unassembled WGS sequence"/>
</dbReference>
<dbReference type="EMBL" id="KB007857">
    <property type="protein sequence ID" value="ELR23395.1"/>
    <property type="molecule type" value="Genomic_DNA"/>
</dbReference>
<dbReference type="GeneID" id="14924369"/>